<evidence type="ECO:0000256" key="1">
    <source>
        <dbReference type="ARBA" id="ARBA00004123"/>
    </source>
</evidence>
<dbReference type="GO" id="GO:0005634">
    <property type="term" value="C:nucleus"/>
    <property type="evidence" value="ECO:0007669"/>
    <property type="project" value="UniProtKB-SubCell"/>
</dbReference>
<dbReference type="InterPro" id="IPR024861">
    <property type="entry name" value="Donson"/>
</dbReference>
<dbReference type="AlphaFoldDB" id="A0AAU9JUE2"/>
<evidence type="ECO:0000256" key="3">
    <source>
        <dbReference type="ARBA" id="ARBA00023242"/>
    </source>
</evidence>
<dbReference type="PANTHER" id="PTHR12972">
    <property type="entry name" value="DOWNSTREAM NEIGHBOR OF SON"/>
    <property type="match status" value="1"/>
</dbReference>
<organism evidence="5 6">
    <name type="scientific">Blepharisma stoltei</name>
    <dbReference type="NCBI Taxonomy" id="1481888"/>
    <lineage>
        <taxon>Eukaryota</taxon>
        <taxon>Sar</taxon>
        <taxon>Alveolata</taxon>
        <taxon>Ciliophora</taxon>
        <taxon>Postciliodesmatophora</taxon>
        <taxon>Heterotrichea</taxon>
        <taxon>Heterotrichida</taxon>
        <taxon>Blepharismidae</taxon>
        <taxon>Blepharisma</taxon>
    </lineage>
</organism>
<proteinExistence type="inferred from homology"/>
<dbReference type="GO" id="GO:0033260">
    <property type="term" value="P:nuclear DNA replication"/>
    <property type="evidence" value="ECO:0007669"/>
    <property type="project" value="TreeGrafter"/>
</dbReference>
<evidence type="ECO:0000313" key="6">
    <source>
        <dbReference type="Proteomes" id="UP001162131"/>
    </source>
</evidence>
<comment type="subcellular location">
    <subcellularLocation>
        <location evidence="1">Nucleus</location>
    </subcellularLocation>
</comment>
<protein>
    <submittedName>
        <fullName evidence="5">Uncharacterized protein</fullName>
    </submittedName>
</protein>
<reference evidence="5" key="1">
    <citation type="submission" date="2021-09" db="EMBL/GenBank/DDBJ databases">
        <authorList>
            <consortium name="AG Swart"/>
            <person name="Singh M."/>
            <person name="Singh A."/>
            <person name="Seah K."/>
            <person name="Emmerich C."/>
        </authorList>
    </citation>
    <scope>NUCLEOTIDE SEQUENCE</scope>
    <source>
        <strain evidence="5">ATCC30299</strain>
    </source>
</reference>
<gene>
    <name evidence="5" type="ORF">BSTOLATCC_MIC45528</name>
</gene>
<evidence type="ECO:0000256" key="2">
    <source>
        <dbReference type="ARBA" id="ARBA00022473"/>
    </source>
</evidence>
<dbReference type="EMBL" id="CAJZBQ010000045">
    <property type="protein sequence ID" value="CAG9328069.1"/>
    <property type="molecule type" value="Genomic_DNA"/>
</dbReference>
<keyword evidence="3" id="KW-0539">Nucleus</keyword>
<dbReference type="Proteomes" id="UP001162131">
    <property type="component" value="Unassembled WGS sequence"/>
</dbReference>
<keyword evidence="6" id="KW-1185">Reference proteome</keyword>
<dbReference type="PANTHER" id="PTHR12972:SF0">
    <property type="entry name" value="PROTEIN DOWNSTREAM NEIGHBOR OF SON"/>
    <property type="match status" value="1"/>
</dbReference>
<sequence>MTSIRKNNHQKSKAKNSQDLPQKSLKWLLELDASEIIEVSLPDIPNTPQEFLIENIQVQNSVNFNNQIEEIYLKTAKSSKRKILTEESTQYPSINDIPNWNSLAKEIHIISTESFQWLSAIDSEGETIGIYNTCMGIHTNIPSQDIYHSILYWGSGNLDENGWVGAFRSLFYMFAHGKCEWFYVNFGRYLAFFKRENDKPVAVIANPTSQLKNALRKALVNVPEDDIEVENMPNLKNQKKNPPIKIEGKSLHQFYEYLTSNFADNRLLAPTFFLNSTLKSLNTTFNGEIKGLDMTNDSRKMQRKFKLSFEGPISFLSIKNICGVLQSTQNSFSIEIFPDTASAPLGFPSSISFMNGSYFVKRSL</sequence>
<comment type="caution">
    <text evidence="5">The sequence shown here is derived from an EMBL/GenBank/DDBJ whole genome shotgun (WGS) entry which is preliminary data.</text>
</comment>
<keyword evidence="2" id="KW-0217">Developmental protein</keyword>
<evidence type="ECO:0000256" key="4">
    <source>
        <dbReference type="ARBA" id="ARBA00025806"/>
    </source>
</evidence>
<name>A0AAU9JUE2_9CILI</name>
<evidence type="ECO:0000313" key="5">
    <source>
        <dbReference type="EMBL" id="CAG9328069.1"/>
    </source>
</evidence>
<comment type="similarity">
    <text evidence="4">Belongs to the DONSON family.</text>
</comment>
<accession>A0AAU9JUE2</accession>